<dbReference type="PANTHER" id="PTHR43833">
    <property type="entry name" value="POTASSIUM CHANNEL PROTEIN 2-RELATED-RELATED"/>
    <property type="match status" value="1"/>
</dbReference>
<dbReference type="InterPro" id="IPR036721">
    <property type="entry name" value="RCK_C_sf"/>
</dbReference>
<dbReference type="InterPro" id="IPR006037">
    <property type="entry name" value="RCK_C"/>
</dbReference>
<dbReference type="Pfam" id="PF02080">
    <property type="entry name" value="TrkA_C"/>
    <property type="match status" value="2"/>
</dbReference>
<evidence type="ECO:0000256" key="6">
    <source>
        <dbReference type="ARBA" id="ARBA00023065"/>
    </source>
</evidence>
<keyword evidence="2" id="KW-0813">Transport</keyword>
<keyword evidence="6" id="KW-0406">Ion transport</keyword>
<protein>
    <recommendedName>
        <fullName evidence="1">Trk system potassium uptake protein TrkA</fullName>
    </recommendedName>
</protein>
<dbReference type="InterPro" id="IPR050721">
    <property type="entry name" value="Trk_Ktr_HKT_K-transport"/>
</dbReference>
<dbReference type="Gene3D" id="3.30.70.1450">
    <property type="entry name" value="Regulator of K+ conductance, C-terminal domain"/>
    <property type="match status" value="2"/>
</dbReference>
<keyword evidence="4" id="KW-0630">Potassium</keyword>
<dbReference type="AlphaFoldDB" id="A0A3P3XPV5"/>
<reference evidence="9" key="1">
    <citation type="submission" date="2017-02" db="EMBL/GenBank/DDBJ databases">
        <authorList>
            <person name="Regsiter A."/>
            <person name="William W."/>
        </authorList>
    </citation>
    <scope>NUCLEOTIDE SEQUENCE</scope>
    <source>
        <strain evidence="9">BdmA 4</strain>
    </source>
</reference>
<keyword evidence="3" id="KW-0633">Potassium transport</keyword>
<evidence type="ECO:0000256" key="4">
    <source>
        <dbReference type="ARBA" id="ARBA00022958"/>
    </source>
</evidence>
<evidence type="ECO:0000313" key="9">
    <source>
        <dbReference type="EMBL" id="SLM17873.1"/>
    </source>
</evidence>
<evidence type="ECO:0000256" key="2">
    <source>
        <dbReference type="ARBA" id="ARBA00022448"/>
    </source>
</evidence>
<dbReference type="GO" id="GO:0015079">
    <property type="term" value="F:potassium ion transmembrane transporter activity"/>
    <property type="evidence" value="ECO:0007669"/>
    <property type="project" value="InterPro"/>
</dbReference>
<dbReference type="PRINTS" id="PR00335">
    <property type="entry name" value="KUPTAKETRKA"/>
</dbReference>
<evidence type="ECO:0000256" key="1">
    <source>
        <dbReference type="ARBA" id="ARBA00017378"/>
    </source>
</evidence>
<accession>A0A3P3XPV5</accession>
<feature type="domain" description="RCK C-terminal" evidence="8">
    <location>
        <begin position="141"/>
        <end position="224"/>
    </location>
</feature>
<dbReference type="Pfam" id="PF02254">
    <property type="entry name" value="TrkA_N"/>
    <property type="match status" value="2"/>
</dbReference>
<organism evidence="9">
    <name type="scientific">uncultured spirochete</name>
    <dbReference type="NCBI Taxonomy" id="156406"/>
    <lineage>
        <taxon>Bacteria</taxon>
        <taxon>Pseudomonadati</taxon>
        <taxon>Spirochaetota</taxon>
        <taxon>Spirochaetia</taxon>
        <taxon>Spirochaetales</taxon>
        <taxon>environmental samples</taxon>
    </lineage>
</organism>
<dbReference type="SUPFAM" id="SSF116726">
    <property type="entry name" value="TrkA C-terminal domain-like"/>
    <property type="match status" value="2"/>
</dbReference>
<dbReference type="SUPFAM" id="SSF51735">
    <property type="entry name" value="NAD(P)-binding Rossmann-fold domains"/>
    <property type="match status" value="2"/>
</dbReference>
<dbReference type="PANTHER" id="PTHR43833:SF5">
    <property type="entry name" value="TRK SYSTEM POTASSIUM UPTAKE PROTEIN TRKA"/>
    <property type="match status" value="1"/>
</dbReference>
<dbReference type="InterPro" id="IPR006036">
    <property type="entry name" value="K_uptake_TrkA"/>
</dbReference>
<dbReference type="PROSITE" id="PS51202">
    <property type="entry name" value="RCK_C"/>
    <property type="match status" value="2"/>
</dbReference>
<feature type="domain" description="RCK C-terminal" evidence="8">
    <location>
        <begin position="385"/>
        <end position="466"/>
    </location>
</feature>
<evidence type="ECO:0000259" key="7">
    <source>
        <dbReference type="PROSITE" id="PS51201"/>
    </source>
</evidence>
<dbReference type="InterPro" id="IPR003148">
    <property type="entry name" value="RCK_N"/>
</dbReference>
<dbReference type="EMBL" id="FWDO01000004">
    <property type="protein sequence ID" value="SLM17873.1"/>
    <property type="molecule type" value="Genomic_DNA"/>
</dbReference>
<gene>
    <name evidence="9" type="ORF">SPIRO4BDMA_40442</name>
</gene>
<sequence length="466" mass="51334">MKIAILGAGLLGSLIARELIAENRDVVIIEKNPNIAKSIANDLDCIVQDGDGERIDTLVAAGVGDADWFIACTGSDETNIVSCGIVAETFKKVKTIARTRNPYFASFKKSEKRILGVDHIINPEAETAEAIARIIFRGMSPEIIDVKEAGIQLRRLLCKKEPRFVGKSLAEVRSGIGLDFMVPAVLREGELIVPTGNFVFAEDDAAYILGEPSTLDRLFGPCKDALRKFNSLVIFGAETLTSLLLQELGIEQITAQDRHPRGKGPLSLLGNPRIKVIDGDRDLLKSLSAMFPDIEPINHQLRDEHFIEEENIGNADIVLSLTSDQSINILTALLAKNAGARRTLALVVNDLYSPILYSLNIDIIINEKTVMSGTILDQVRKAKIRRLYNFPRNEYELIEIQISNSFEYLGTEIRNLNLPKGLLITFVIHEGKTSVPTGNTKILENDLVGLIIKKEQIGRIEAIFGA</sequence>
<evidence type="ECO:0000256" key="5">
    <source>
        <dbReference type="ARBA" id="ARBA00023027"/>
    </source>
</evidence>
<proteinExistence type="predicted"/>
<name>A0A3P3XPV5_9SPIR</name>
<dbReference type="InterPro" id="IPR036291">
    <property type="entry name" value="NAD(P)-bd_dom_sf"/>
</dbReference>
<evidence type="ECO:0000259" key="8">
    <source>
        <dbReference type="PROSITE" id="PS51202"/>
    </source>
</evidence>
<keyword evidence="5" id="KW-0520">NAD</keyword>
<dbReference type="Gene3D" id="3.40.50.720">
    <property type="entry name" value="NAD(P)-binding Rossmann-like Domain"/>
    <property type="match status" value="2"/>
</dbReference>
<feature type="domain" description="RCK N-terminal" evidence="7">
    <location>
        <begin position="1"/>
        <end position="121"/>
    </location>
</feature>
<dbReference type="GO" id="GO:0005886">
    <property type="term" value="C:plasma membrane"/>
    <property type="evidence" value="ECO:0007669"/>
    <property type="project" value="InterPro"/>
</dbReference>
<dbReference type="PROSITE" id="PS51201">
    <property type="entry name" value="RCK_N"/>
    <property type="match status" value="1"/>
</dbReference>
<evidence type="ECO:0000256" key="3">
    <source>
        <dbReference type="ARBA" id="ARBA00022538"/>
    </source>
</evidence>